<dbReference type="Proteomes" id="UP001596060">
    <property type="component" value="Unassembled WGS sequence"/>
</dbReference>
<dbReference type="Pfam" id="PF18143">
    <property type="entry name" value="HAD_SAK_2"/>
    <property type="match status" value="1"/>
</dbReference>
<accession>A0ABW0P4G5</accession>
<gene>
    <name evidence="1" type="ORF">ACFPN9_20315</name>
</gene>
<evidence type="ECO:0000313" key="1">
    <source>
        <dbReference type="EMBL" id="MFC5507591.1"/>
    </source>
</evidence>
<protein>
    <submittedName>
        <fullName evidence="1">HAD domain-containing protein</fullName>
    </submittedName>
</protein>
<keyword evidence="2" id="KW-1185">Reference proteome</keyword>
<organism evidence="1 2">
    <name type="scientific">Bosea massiliensis</name>
    <dbReference type="NCBI Taxonomy" id="151419"/>
    <lineage>
        <taxon>Bacteria</taxon>
        <taxon>Pseudomonadati</taxon>
        <taxon>Pseudomonadota</taxon>
        <taxon>Alphaproteobacteria</taxon>
        <taxon>Hyphomicrobiales</taxon>
        <taxon>Boseaceae</taxon>
        <taxon>Bosea</taxon>
    </lineage>
</organism>
<dbReference type="RefSeq" id="WP_377817513.1">
    <property type="nucleotide sequence ID" value="NZ_JBHSLU010000063.1"/>
</dbReference>
<proteinExistence type="predicted"/>
<name>A0ABW0P4G5_9HYPH</name>
<evidence type="ECO:0000313" key="2">
    <source>
        <dbReference type="Proteomes" id="UP001596060"/>
    </source>
</evidence>
<reference evidence="2" key="1">
    <citation type="journal article" date="2019" name="Int. J. Syst. Evol. Microbiol.">
        <title>The Global Catalogue of Microorganisms (GCM) 10K type strain sequencing project: providing services to taxonomists for standard genome sequencing and annotation.</title>
        <authorList>
            <consortium name="The Broad Institute Genomics Platform"/>
            <consortium name="The Broad Institute Genome Sequencing Center for Infectious Disease"/>
            <person name="Wu L."/>
            <person name="Ma J."/>
        </authorList>
    </citation>
    <scope>NUCLEOTIDE SEQUENCE [LARGE SCALE GENOMIC DNA]</scope>
    <source>
        <strain evidence="2">CCUG 43117</strain>
    </source>
</reference>
<comment type="caution">
    <text evidence="1">The sequence shown here is derived from an EMBL/GenBank/DDBJ whole genome shotgun (WGS) entry which is preliminary data.</text>
</comment>
<dbReference type="EMBL" id="JBHSLU010000063">
    <property type="protein sequence ID" value="MFC5507591.1"/>
    <property type="molecule type" value="Genomic_DNA"/>
</dbReference>
<sequence length="154" mass="16823">MHGPILFLDFDGVVVTRKQADAAHRNFLCPDKVAMVKALCDRTGARVVISSTWRVSHDCRDALAAAGLGPTYLFDDWATPLDVDCDDDVSARGLEIAQHVQANKIDRYVILDDMPVLKSQAARHVQPDPTVGITQAQMDLAFVLITNPMDAAHA</sequence>